<sequence length="301" mass="34193">MTEPALNTLSRYGKSFRFAGQLLEHGQLQEAAKLYQFCRWVDDIADESEHAELAAKQLNHINDSLSGKINSRGQTLDEFMRFFKRHEISTALPMTLVNGVQSDLSPARIHDQDELIQYAYQVAGVVGLMMCPILGADKRGYDFAIDLGVAMQLTNIARDVKEDAEMGRRYIPFSWCPHSPKEILSKDEQIRHTTANSIKRLLQLAEQYYASARIGLQFLPPKSRRAIAVALSVYRHIGVLIEQQHYQYWLPRCVVPTYKKILVAAKALWQLPSVAPINTLKHHKELHQSLSQLKPTNSDAL</sequence>
<dbReference type="SFLD" id="SFLDS00005">
    <property type="entry name" value="Isoprenoid_Synthase_Type_I"/>
    <property type="match status" value="1"/>
</dbReference>
<dbReference type="PANTHER" id="PTHR31480">
    <property type="entry name" value="BIFUNCTIONAL LYCOPENE CYCLASE/PHYTOENE SYNTHASE"/>
    <property type="match status" value="1"/>
</dbReference>
<dbReference type="SFLD" id="SFLDG01018">
    <property type="entry name" value="Squalene/Phytoene_Synthase_Lik"/>
    <property type="match status" value="1"/>
</dbReference>
<evidence type="ECO:0000256" key="1">
    <source>
        <dbReference type="ARBA" id="ARBA00022679"/>
    </source>
</evidence>
<dbReference type="EMBL" id="PPSX01000021">
    <property type="protein sequence ID" value="RZQ53781.1"/>
    <property type="molecule type" value="Genomic_DNA"/>
</dbReference>
<dbReference type="GO" id="GO:0016117">
    <property type="term" value="P:carotenoid biosynthetic process"/>
    <property type="evidence" value="ECO:0007669"/>
    <property type="project" value="UniProtKB-ARBA"/>
</dbReference>
<accession>A0A4Q7IPH0</accession>
<dbReference type="PROSITE" id="PS01044">
    <property type="entry name" value="SQUALEN_PHYTOEN_SYN_1"/>
    <property type="match status" value="1"/>
</dbReference>
<keyword evidence="1" id="KW-0808">Transferase</keyword>
<dbReference type="GO" id="GO:0051996">
    <property type="term" value="F:squalene synthase [NAD(P)H] activity"/>
    <property type="evidence" value="ECO:0007669"/>
    <property type="project" value="InterPro"/>
</dbReference>
<dbReference type="CDD" id="cd00683">
    <property type="entry name" value="Trans_IPPS_HH"/>
    <property type="match status" value="1"/>
</dbReference>
<dbReference type="PROSITE" id="PS01045">
    <property type="entry name" value="SQUALEN_PHYTOEN_SYN_2"/>
    <property type="match status" value="1"/>
</dbReference>
<dbReference type="Pfam" id="PF00494">
    <property type="entry name" value="SQS_PSY"/>
    <property type="match status" value="1"/>
</dbReference>
<organism evidence="2 3">
    <name type="scientific">Pseudoalteromonas phenolica</name>
    <dbReference type="NCBI Taxonomy" id="161398"/>
    <lineage>
        <taxon>Bacteria</taxon>
        <taxon>Pseudomonadati</taxon>
        <taxon>Pseudomonadota</taxon>
        <taxon>Gammaproteobacteria</taxon>
        <taxon>Alteromonadales</taxon>
        <taxon>Pseudoalteromonadaceae</taxon>
        <taxon>Pseudoalteromonas</taxon>
    </lineage>
</organism>
<dbReference type="AlphaFoldDB" id="A0A4Q7IPH0"/>
<dbReference type="GO" id="GO:0004311">
    <property type="term" value="F:geranylgeranyl diphosphate synthase activity"/>
    <property type="evidence" value="ECO:0007669"/>
    <property type="project" value="InterPro"/>
</dbReference>
<name>A0A4Q7IPH0_9GAMM</name>
<reference evidence="2 3" key="1">
    <citation type="submission" date="2018-01" db="EMBL/GenBank/DDBJ databases">
        <title>Co-occurrence of chitin degradation, pigmentation and bioactivity in marine Pseudoalteromonas.</title>
        <authorList>
            <person name="Paulsen S."/>
            <person name="Gram L."/>
            <person name="Machado H."/>
        </authorList>
    </citation>
    <scope>NUCLEOTIDE SEQUENCE [LARGE SCALE GENOMIC DNA]</scope>
    <source>
        <strain evidence="2 3">S3898</strain>
    </source>
</reference>
<dbReference type="InterPro" id="IPR002060">
    <property type="entry name" value="Squ/phyt_synthse"/>
</dbReference>
<protein>
    <submittedName>
        <fullName evidence="2">Phytoene synthase</fullName>
    </submittedName>
</protein>
<dbReference type="InterPro" id="IPR019845">
    <property type="entry name" value="Squalene/phytoene_synthase_CS"/>
</dbReference>
<dbReference type="Gene3D" id="1.10.600.10">
    <property type="entry name" value="Farnesyl Diphosphate Synthase"/>
    <property type="match status" value="1"/>
</dbReference>
<evidence type="ECO:0000313" key="2">
    <source>
        <dbReference type="EMBL" id="RZQ53781.1"/>
    </source>
</evidence>
<dbReference type="InterPro" id="IPR008949">
    <property type="entry name" value="Isoprenoid_synthase_dom_sf"/>
</dbReference>
<dbReference type="InterPro" id="IPR033904">
    <property type="entry name" value="Trans_IPPS_HH"/>
</dbReference>
<evidence type="ECO:0000313" key="3">
    <source>
        <dbReference type="Proteomes" id="UP000291338"/>
    </source>
</evidence>
<dbReference type="SUPFAM" id="SSF48576">
    <property type="entry name" value="Terpenoid synthases"/>
    <property type="match status" value="1"/>
</dbReference>
<comment type="caution">
    <text evidence="2">The sequence shown here is derived from an EMBL/GenBank/DDBJ whole genome shotgun (WGS) entry which is preliminary data.</text>
</comment>
<dbReference type="Proteomes" id="UP000291338">
    <property type="component" value="Unassembled WGS sequence"/>
</dbReference>
<proteinExistence type="predicted"/>
<dbReference type="InterPro" id="IPR044843">
    <property type="entry name" value="Trans_IPPS_bact-type"/>
</dbReference>
<dbReference type="SFLD" id="SFLDG01212">
    <property type="entry name" value="Phytoene_synthase_like"/>
    <property type="match status" value="1"/>
</dbReference>
<dbReference type="RefSeq" id="WP_130254859.1">
    <property type="nucleotide sequence ID" value="NZ_PPSX01000021.1"/>
</dbReference>
<gene>
    <name evidence="2" type="ORF">C1E23_06790</name>
</gene>